<evidence type="ECO:0000313" key="1">
    <source>
        <dbReference type="EMBL" id="GKV53300.1"/>
    </source>
</evidence>
<evidence type="ECO:0000313" key="2">
    <source>
        <dbReference type="Proteomes" id="UP001054252"/>
    </source>
</evidence>
<organism evidence="1 2">
    <name type="scientific">Rubroshorea leprosula</name>
    <dbReference type="NCBI Taxonomy" id="152421"/>
    <lineage>
        <taxon>Eukaryota</taxon>
        <taxon>Viridiplantae</taxon>
        <taxon>Streptophyta</taxon>
        <taxon>Embryophyta</taxon>
        <taxon>Tracheophyta</taxon>
        <taxon>Spermatophyta</taxon>
        <taxon>Magnoliopsida</taxon>
        <taxon>eudicotyledons</taxon>
        <taxon>Gunneridae</taxon>
        <taxon>Pentapetalae</taxon>
        <taxon>rosids</taxon>
        <taxon>malvids</taxon>
        <taxon>Malvales</taxon>
        <taxon>Dipterocarpaceae</taxon>
        <taxon>Rubroshorea</taxon>
    </lineage>
</organism>
<feature type="non-terminal residue" evidence="1">
    <location>
        <position position="1"/>
    </location>
</feature>
<dbReference type="Proteomes" id="UP001054252">
    <property type="component" value="Unassembled WGS sequence"/>
</dbReference>
<comment type="caution">
    <text evidence="1">The sequence shown here is derived from an EMBL/GenBank/DDBJ whole genome shotgun (WGS) entry which is preliminary data.</text>
</comment>
<reference evidence="1 2" key="1">
    <citation type="journal article" date="2021" name="Commun. Biol.">
        <title>The genome of Shorea leprosula (Dipterocarpaceae) highlights the ecological relevance of drought in aseasonal tropical rainforests.</title>
        <authorList>
            <person name="Ng K.K.S."/>
            <person name="Kobayashi M.J."/>
            <person name="Fawcett J.A."/>
            <person name="Hatakeyama M."/>
            <person name="Paape T."/>
            <person name="Ng C.H."/>
            <person name="Ang C.C."/>
            <person name="Tnah L.H."/>
            <person name="Lee C.T."/>
            <person name="Nishiyama T."/>
            <person name="Sese J."/>
            <person name="O'Brien M.J."/>
            <person name="Copetti D."/>
            <person name="Mohd Noor M.I."/>
            <person name="Ong R.C."/>
            <person name="Putra M."/>
            <person name="Sireger I.Z."/>
            <person name="Indrioko S."/>
            <person name="Kosugi Y."/>
            <person name="Izuno A."/>
            <person name="Isagi Y."/>
            <person name="Lee S.L."/>
            <person name="Shimizu K.K."/>
        </authorList>
    </citation>
    <scope>NUCLEOTIDE SEQUENCE [LARGE SCALE GENOMIC DNA]</scope>
    <source>
        <strain evidence="1">214</strain>
    </source>
</reference>
<accession>A0AAV5MUU4</accession>
<dbReference type="AlphaFoldDB" id="A0AAV5MUU4"/>
<gene>
    <name evidence="1" type="ORF">SLEP1_g59832</name>
</gene>
<keyword evidence="2" id="KW-1185">Reference proteome</keyword>
<protein>
    <submittedName>
        <fullName evidence="1">Uncharacterized protein</fullName>
    </submittedName>
</protein>
<proteinExistence type="predicted"/>
<name>A0AAV5MUU4_9ROSI</name>
<dbReference type="EMBL" id="BPVZ01001246">
    <property type="protein sequence ID" value="GKV53300.1"/>
    <property type="molecule type" value="Genomic_DNA"/>
</dbReference>
<sequence length="136" mass="14788">AESAESSRDEDEDPDSLFEEGIAGAREMLALGRIEGESLLFPLLHRVGQALLLGFIAVTRSILSELLDSGVALKPNLMSGVPLLYSYSLVDSLPEEIRAVSLIPRGLRSDLQEPERKEGLVLYAADLVMTTQSIAY</sequence>